<sequence>MSRADTFTRWGVISSGEGGGRIAAELLAREDNPGIDDRIALLNTNRADILNTIERASLDDTSEYTTVFGSKRGVGNNFIAGEECAREDLDVIVGDIQERMTGADAFMHMTTLGGGTGNGSIPYLIEQLAGGSDASNLRPWMDSVVHVALAAWPYYDEPAQRQFNAVMGLSRLLMRRDGQQNADMVLLASNSHLNDDGTQGSYDEVNERIVTAIDLFISAGREARGVIDVEDYVAQPSNIGAYHFTPAVATGLNGRMLEYELMFDRAAEQTFVPMDVTTSRAAYAVVRAPEQLIESGDITETGVQSAFGEWKRDNDIGGAVGMTTLTPKQSRGNDVDVLVLLGGFDLNPLLDHSRDAFETHKQNVEAARQLGNTPEDSISEAHVADLSENLERYVSINAR</sequence>
<accession>A0A1M5NU62</accession>
<organism evidence="2 3">
    <name type="scientific">Halobaculum gomorrense</name>
    <dbReference type="NCBI Taxonomy" id="43928"/>
    <lineage>
        <taxon>Archaea</taxon>
        <taxon>Methanobacteriati</taxon>
        <taxon>Methanobacteriota</taxon>
        <taxon>Stenosarchaea group</taxon>
        <taxon>Halobacteria</taxon>
        <taxon>Halobacteriales</taxon>
        <taxon>Haloferacaceae</taxon>
        <taxon>Halobaculum</taxon>
    </lineage>
</organism>
<feature type="domain" description="Tubulin/FtsZ GTPase" evidence="1">
    <location>
        <begin position="12"/>
        <end position="195"/>
    </location>
</feature>
<dbReference type="Gene3D" id="3.40.50.1440">
    <property type="entry name" value="Tubulin/FtsZ, GTPase domain"/>
    <property type="match status" value="1"/>
</dbReference>
<dbReference type="STRING" id="43928.SAMN05443636_1347"/>
<keyword evidence="3" id="KW-1185">Reference proteome</keyword>
<name>A0A1M5NU62_9EURY</name>
<evidence type="ECO:0000259" key="1">
    <source>
        <dbReference type="Pfam" id="PF00091"/>
    </source>
</evidence>
<protein>
    <submittedName>
        <fullName evidence="2">Tubulin/FtsZ family, GTPase domain</fullName>
    </submittedName>
</protein>
<dbReference type="RefSeq" id="WP_073307818.1">
    <property type="nucleotide sequence ID" value="NZ_FQWV01000003.1"/>
</dbReference>
<reference evidence="2 3" key="1">
    <citation type="submission" date="2016-11" db="EMBL/GenBank/DDBJ databases">
        <authorList>
            <person name="Jaros S."/>
            <person name="Januszkiewicz K."/>
            <person name="Wedrychowicz H."/>
        </authorList>
    </citation>
    <scope>NUCLEOTIDE SEQUENCE [LARGE SCALE GENOMIC DNA]</scope>
    <source>
        <strain evidence="2 3">DSM 9297</strain>
    </source>
</reference>
<dbReference type="Pfam" id="PF00091">
    <property type="entry name" value="Tubulin"/>
    <property type="match status" value="1"/>
</dbReference>
<dbReference type="Proteomes" id="UP000184357">
    <property type="component" value="Unassembled WGS sequence"/>
</dbReference>
<dbReference type="GO" id="GO:0005525">
    <property type="term" value="F:GTP binding"/>
    <property type="evidence" value="ECO:0007669"/>
    <property type="project" value="InterPro"/>
</dbReference>
<gene>
    <name evidence="2" type="ORF">SAMN05443636_1347</name>
</gene>
<proteinExistence type="predicted"/>
<dbReference type="SUPFAM" id="SSF52490">
    <property type="entry name" value="Tubulin nucleotide-binding domain-like"/>
    <property type="match status" value="1"/>
</dbReference>
<dbReference type="InterPro" id="IPR003008">
    <property type="entry name" value="Tubulin_FtsZ_GTPase"/>
</dbReference>
<evidence type="ECO:0000313" key="3">
    <source>
        <dbReference type="Proteomes" id="UP000184357"/>
    </source>
</evidence>
<dbReference type="EMBL" id="FQWV01000003">
    <property type="protein sequence ID" value="SHG93050.1"/>
    <property type="molecule type" value="Genomic_DNA"/>
</dbReference>
<evidence type="ECO:0000313" key="2">
    <source>
        <dbReference type="EMBL" id="SHG93050.1"/>
    </source>
</evidence>
<dbReference type="AlphaFoldDB" id="A0A1M5NU62"/>
<dbReference type="InterPro" id="IPR036525">
    <property type="entry name" value="Tubulin/FtsZ_GTPase_sf"/>
</dbReference>